<dbReference type="AlphaFoldDB" id="A0A2W5QUS7"/>
<dbReference type="InterPro" id="IPR036812">
    <property type="entry name" value="NAD(P)_OxRdtase_dom_sf"/>
</dbReference>
<protein>
    <recommendedName>
        <fullName evidence="1">NADP-dependent oxidoreductase domain-containing protein</fullName>
    </recommendedName>
</protein>
<dbReference type="PANTHER" id="PTHR43312">
    <property type="entry name" value="D-THREO-ALDOSE 1-DEHYDROGENASE"/>
    <property type="match status" value="1"/>
</dbReference>
<dbReference type="EMBL" id="QFQI01000002">
    <property type="protein sequence ID" value="PZQ61727.1"/>
    <property type="molecule type" value="Genomic_DNA"/>
</dbReference>
<proteinExistence type="predicted"/>
<dbReference type="Pfam" id="PF00248">
    <property type="entry name" value="Aldo_ket_red"/>
    <property type="match status" value="1"/>
</dbReference>
<dbReference type="InterPro" id="IPR023210">
    <property type="entry name" value="NADP_OxRdtase_dom"/>
</dbReference>
<name>A0A2W5QUS7_9SPHN</name>
<comment type="caution">
    <text evidence="2">The sequence shown here is derived from an EMBL/GenBank/DDBJ whole genome shotgun (WGS) entry which is preliminary data.</text>
</comment>
<dbReference type="Gene3D" id="3.20.20.100">
    <property type="entry name" value="NADP-dependent oxidoreductase domain"/>
    <property type="match status" value="1"/>
</dbReference>
<evidence type="ECO:0000313" key="2">
    <source>
        <dbReference type="EMBL" id="PZQ61727.1"/>
    </source>
</evidence>
<dbReference type="InterPro" id="IPR053135">
    <property type="entry name" value="AKR2_Oxidoreductase"/>
</dbReference>
<dbReference type="Proteomes" id="UP000249229">
    <property type="component" value="Unassembled WGS sequence"/>
</dbReference>
<organism evidence="2 3">
    <name type="scientific">Sphingomonas taxi</name>
    <dbReference type="NCBI Taxonomy" id="1549858"/>
    <lineage>
        <taxon>Bacteria</taxon>
        <taxon>Pseudomonadati</taxon>
        <taxon>Pseudomonadota</taxon>
        <taxon>Alphaproteobacteria</taxon>
        <taxon>Sphingomonadales</taxon>
        <taxon>Sphingomonadaceae</taxon>
        <taxon>Sphingomonas</taxon>
    </lineage>
</organism>
<accession>A0A2W5QUS7</accession>
<evidence type="ECO:0000313" key="3">
    <source>
        <dbReference type="Proteomes" id="UP000249229"/>
    </source>
</evidence>
<gene>
    <name evidence="2" type="ORF">DI544_03600</name>
</gene>
<dbReference type="PANTHER" id="PTHR43312:SF1">
    <property type="entry name" value="NADP-DEPENDENT OXIDOREDUCTASE DOMAIN-CONTAINING PROTEIN"/>
    <property type="match status" value="1"/>
</dbReference>
<reference evidence="2 3" key="1">
    <citation type="submission" date="2017-08" db="EMBL/GenBank/DDBJ databases">
        <title>Infants hospitalized years apart are colonized by the same room-sourced microbial strains.</title>
        <authorList>
            <person name="Brooks B."/>
            <person name="Olm M.R."/>
            <person name="Firek B.A."/>
            <person name="Baker R."/>
            <person name="Thomas B.C."/>
            <person name="Morowitz M.J."/>
            <person name="Banfield J.F."/>
        </authorList>
    </citation>
    <scope>NUCLEOTIDE SEQUENCE [LARGE SCALE GENOMIC DNA]</scope>
    <source>
        <strain evidence="2">S2_005_001_R1_22</strain>
    </source>
</reference>
<dbReference type="SUPFAM" id="SSF51430">
    <property type="entry name" value="NAD(P)-linked oxidoreductase"/>
    <property type="match status" value="1"/>
</dbReference>
<sequence length="299" mass="31305">MAGRAGGRHAMAGPDADRLGARLSAGRAMSTAKVSRLGLGGSRFGSFGNPAPAAESERLVQVALDLGVGVIDTASIYGQGDSERIIGRAIAGRRDAAFVVTKGGLTFSAKYRLLRTAKPLVRAVLARRARGSTVTAQRSEAMRSDWRPRAIVASLEASLRRLRTDRVEAFLLHSPPPHVAGDDELALALVAARAAGKALHVGVSCDDMATLDAALDQPGYDVLELPWTVIAALGRRADTIAQRGHLVLAREVVTQQPGMSPAQAVARAIAHPTVDCTVVGTGRVEHLRALAAIARGATR</sequence>
<evidence type="ECO:0000259" key="1">
    <source>
        <dbReference type="Pfam" id="PF00248"/>
    </source>
</evidence>
<feature type="domain" description="NADP-dependent oxidoreductase" evidence="1">
    <location>
        <begin position="36"/>
        <end position="221"/>
    </location>
</feature>